<sequence>MKDTKNNWFWPVKEKILFVLQGDEKGASKEALKRMEVFNTQVDLINAGMKRINERLLMDKTYKISTVIIGKLKNSDRIWTDGAIEYLSKDNYIFRVFMNFDKEEGVFKFTTCDYQFDIYKAAEVCHDNAVLMDIEQQEDGIVYEEGIYIGVFFF</sequence>
<dbReference type="Proteomes" id="UP000004198">
    <property type="component" value="Unassembled WGS sequence"/>
</dbReference>
<proteinExistence type="predicted"/>
<dbReference type="STRING" id="536227.Ccar_10505"/>
<dbReference type="RefSeq" id="WP_007059388.1">
    <property type="nucleotide sequence ID" value="NZ_ACVI01000005.1"/>
</dbReference>
<evidence type="ECO:0000313" key="2">
    <source>
        <dbReference type="Proteomes" id="UP000004198"/>
    </source>
</evidence>
<keyword evidence="2" id="KW-1185">Reference proteome</keyword>
<gene>
    <name evidence="1" type="ORF">CcarbDRAFT_0503</name>
</gene>
<dbReference type="AlphaFoldDB" id="C6PNY6"/>
<accession>C6PNY6</accession>
<comment type="caution">
    <text evidence="1">The sequence shown here is derived from an EMBL/GenBank/DDBJ whole genome shotgun (WGS) entry which is preliminary data.</text>
</comment>
<name>C6PNY6_9CLOT</name>
<reference evidence="1 2" key="1">
    <citation type="submission" date="2009-06" db="EMBL/GenBank/DDBJ databases">
        <title>The draft genome of Clostridium carboxidivorans P7.</title>
        <authorList>
            <consortium name="US DOE Joint Genome Institute (JGI-PGF)"/>
            <person name="Lucas S."/>
            <person name="Copeland A."/>
            <person name="Lapidus A."/>
            <person name="Glavina del Rio T."/>
            <person name="Tice H."/>
            <person name="Bruce D."/>
            <person name="Goodwin L."/>
            <person name="Pitluck S."/>
            <person name="Larimer F."/>
            <person name="Land M.L."/>
            <person name="Hauser L."/>
            <person name="Hemme C.L."/>
        </authorList>
    </citation>
    <scope>NUCLEOTIDE SEQUENCE [LARGE SCALE GENOMIC DNA]</scope>
    <source>
        <strain evidence="1 2">P7</strain>
    </source>
</reference>
<protein>
    <submittedName>
        <fullName evidence="1">Uncharacterized protein</fullName>
    </submittedName>
</protein>
<dbReference type="EMBL" id="ACVI01000005">
    <property type="protein sequence ID" value="EET89064.1"/>
    <property type="molecule type" value="Genomic_DNA"/>
</dbReference>
<evidence type="ECO:0000313" key="1">
    <source>
        <dbReference type="EMBL" id="EET89064.1"/>
    </source>
</evidence>
<organism evidence="1 2">
    <name type="scientific">Clostridium carboxidivorans P7</name>
    <dbReference type="NCBI Taxonomy" id="536227"/>
    <lineage>
        <taxon>Bacteria</taxon>
        <taxon>Bacillati</taxon>
        <taxon>Bacillota</taxon>
        <taxon>Clostridia</taxon>
        <taxon>Eubacteriales</taxon>
        <taxon>Clostridiaceae</taxon>
        <taxon>Clostridium</taxon>
    </lineage>
</organism>